<dbReference type="PANTHER" id="PTHR10067">
    <property type="entry name" value="PHOSPHATIDYLSERINE DECARBOXYLASE"/>
    <property type="match status" value="1"/>
</dbReference>
<dbReference type="InterPro" id="IPR022237">
    <property type="entry name" value="PsiD-like"/>
</dbReference>
<keyword evidence="2" id="KW-0456">Lyase</keyword>
<evidence type="ECO:0000256" key="2">
    <source>
        <dbReference type="ARBA" id="ARBA00023239"/>
    </source>
</evidence>
<evidence type="ECO:0000256" key="1">
    <source>
        <dbReference type="ARBA" id="ARBA00022793"/>
    </source>
</evidence>
<dbReference type="GO" id="GO:0006646">
    <property type="term" value="P:phosphatidylethanolamine biosynthetic process"/>
    <property type="evidence" value="ECO:0007669"/>
    <property type="project" value="TreeGrafter"/>
</dbReference>
<dbReference type="PANTHER" id="PTHR10067:SF9">
    <property type="entry name" value="PHOSPHATIDYLSERINE DECARBOXYLASE FAMILY PROTEIN (AFU_ORTHOLOGUE AFUA_7G01730)"/>
    <property type="match status" value="1"/>
</dbReference>
<keyword evidence="5" id="KW-1185">Reference proteome</keyword>
<protein>
    <recommendedName>
        <fullName evidence="3">L-tryptophan decarboxylase PsiD-like domain-containing protein</fullName>
    </recommendedName>
</protein>
<evidence type="ECO:0000259" key="3">
    <source>
        <dbReference type="Pfam" id="PF12588"/>
    </source>
</evidence>
<gene>
    <name evidence="4" type="ORF">PISMIDRAFT_9524</name>
</gene>
<dbReference type="HOGENOM" id="CLU_033450_0_0_1"/>
<reference evidence="5" key="2">
    <citation type="submission" date="2015-01" db="EMBL/GenBank/DDBJ databases">
        <title>Evolutionary Origins and Diversification of the Mycorrhizal Mutualists.</title>
        <authorList>
            <consortium name="DOE Joint Genome Institute"/>
            <consortium name="Mycorrhizal Genomics Consortium"/>
            <person name="Kohler A."/>
            <person name="Kuo A."/>
            <person name="Nagy L.G."/>
            <person name="Floudas D."/>
            <person name="Copeland A."/>
            <person name="Barry K.W."/>
            <person name="Cichocki N."/>
            <person name="Veneault-Fourrey C."/>
            <person name="LaButti K."/>
            <person name="Lindquist E.A."/>
            <person name="Lipzen A."/>
            <person name="Lundell T."/>
            <person name="Morin E."/>
            <person name="Murat C."/>
            <person name="Riley R."/>
            <person name="Ohm R."/>
            <person name="Sun H."/>
            <person name="Tunlid A."/>
            <person name="Henrissat B."/>
            <person name="Grigoriev I.V."/>
            <person name="Hibbett D.S."/>
            <person name="Martin F."/>
        </authorList>
    </citation>
    <scope>NUCLEOTIDE SEQUENCE [LARGE SCALE GENOMIC DNA]</scope>
    <source>
        <strain evidence="5">441</strain>
    </source>
</reference>
<feature type="domain" description="L-tryptophan decarboxylase PsiD-like" evidence="3">
    <location>
        <begin position="85"/>
        <end position="218"/>
    </location>
</feature>
<keyword evidence="1" id="KW-0210">Decarboxylase</keyword>
<dbReference type="Pfam" id="PF12588">
    <property type="entry name" value="PSDC"/>
    <property type="match status" value="1"/>
</dbReference>
<evidence type="ECO:0000313" key="4">
    <source>
        <dbReference type="EMBL" id="KIK25496.1"/>
    </source>
</evidence>
<dbReference type="AlphaFoldDB" id="A0A0C9Z884"/>
<accession>A0A0C9Z884</accession>
<dbReference type="STRING" id="765257.A0A0C9Z884"/>
<dbReference type="Proteomes" id="UP000054018">
    <property type="component" value="Unassembled WGS sequence"/>
</dbReference>
<evidence type="ECO:0000313" key="5">
    <source>
        <dbReference type="Proteomes" id="UP000054018"/>
    </source>
</evidence>
<dbReference type="Pfam" id="PF02666">
    <property type="entry name" value="PS_Dcarbxylase"/>
    <property type="match status" value="1"/>
</dbReference>
<organism evidence="4 5">
    <name type="scientific">Pisolithus microcarpus 441</name>
    <dbReference type="NCBI Taxonomy" id="765257"/>
    <lineage>
        <taxon>Eukaryota</taxon>
        <taxon>Fungi</taxon>
        <taxon>Dikarya</taxon>
        <taxon>Basidiomycota</taxon>
        <taxon>Agaricomycotina</taxon>
        <taxon>Agaricomycetes</taxon>
        <taxon>Agaricomycetidae</taxon>
        <taxon>Boletales</taxon>
        <taxon>Sclerodermatineae</taxon>
        <taxon>Pisolithaceae</taxon>
        <taxon>Pisolithus</taxon>
    </lineage>
</organism>
<sequence>MSETTVCRWLPEDPALVDAYVHELLYTSRLIHGRHTETCELVANVGEDLETAIGKTGVGFDLSRVAHCYHFAADQKPAYKVRELHPVVKEFKEFIEAEGVVYAAFNKMFEQAPKPDNDQQRKITNYVELMEAIDTNLATAPTYRPGPSAMVAGVPFYGIIARFCNTNAGYEAFTHPGVNQRFHSVFTTWHGYLTSSASTNVIHDKEGGWLSTVALNAMVQSAGGNPEQQTFDNFYICDTSDPHYGFKSYDELFIRELKEIHRAVVLPDNLSIVNSACSSTVHKLYYDLKETDQFWIKKTPYSLSHILANDERTKYFVGGTLLQAMLGSLDYHRWRSPVKGTVVKTRLISGATHPNPPPTYYAACLDNDHKDLDVVSRSQDFVTAISTRALIFIEADGPVGLMCFVGVGLGEVSTCNIVVKEGDKLEKGDELGQFHFGGSTHCLIFGPGVPVSPIQQEDENPPLVGKKVRVGKDILRLGCFP</sequence>
<proteinExistence type="predicted"/>
<reference evidence="4 5" key="1">
    <citation type="submission" date="2014-04" db="EMBL/GenBank/DDBJ databases">
        <authorList>
            <consortium name="DOE Joint Genome Institute"/>
            <person name="Kuo A."/>
            <person name="Kohler A."/>
            <person name="Costa M.D."/>
            <person name="Nagy L.G."/>
            <person name="Floudas D."/>
            <person name="Copeland A."/>
            <person name="Barry K.W."/>
            <person name="Cichocki N."/>
            <person name="Veneault-Fourrey C."/>
            <person name="LaButti K."/>
            <person name="Lindquist E.A."/>
            <person name="Lipzen A."/>
            <person name="Lundell T."/>
            <person name="Morin E."/>
            <person name="Murat C."/>
            <person name="Sun H."/>
            <person name="Tunlid A."/>
            <person name="Henrissat B."/>
            <person name="Grigoriev I.V."/>
            <person name="Hibbett D.S."/>
            <person name="Martin F."/>
            <person name="Nordberg H.P."/>
            <person name="Cantor M.N."/>
            <person name="Hua S.X."/>
        </authorList>
    </citation>
    <scope>NUCLEOTIDE SEQUENCE [LARGE SCALE GENOMIC DNA]</scope>
    <source>
        <strain evidence="4 5">441</strain>
    </source>
</reference>
<dbReference type="GO" id="GO:0004609">
    <property type="term" value="F:phosphatidylserine decarboxylase activity"/>
    <property type="evidence" value="ECO:0007669"/>
    <property type="project" value="InterPro"/>
</dbReference>
<dbReference type="EMBL" id="KN833707">
    <property type="protein sequence ID" value="KIK25496.1"/>
    <property type="molecule type" value="Genomic_DNA"/>
</dbReference>
<name>A0A0C9Z884_9AGAM</name>
<dbReference type="GO" id="GO:0005739">
    <property type="term" value="C:mitochondrion"/>
    <property type="evidence" value="ECO:0007669"/>
    <property type="project" value="TreeGrafter"/>
</dbReference>
<dbReference type="InterPro" id="IPR003817">
    <property type="entry name" value="PS_Dcarbxylase"/>
</dbReference>
<dbReference type="OrthoDB" id="5973539at2759"/>